<accession>A0A2I1HST3</accession>
<name>A0A2I1HST3_9GLOM</name>
<proteinExistence type="predicted"/>
<dbReference type="InterPro" id="IPR058524">
    <property type="entry name" value="DUF8211"/>
</dbReference>
<feature type="non-terminal residue" evidence="2">
    <location>
        <position position="400"/>
    </location>
</feature>
<dbReference type="Pfam" id="PF26638">
    <property type="entry name" value="DUF8211"/>
    <property type="match status" value="1"/>
</dbReference>
<organism evidence="2 3">
    <name type="scientific">Rhizophagus irregularis</name>
    <dbReference type="NCBI Taxonomy" id="588596"/>
    <lineage>
        <taxon>Eukaryota</taxon>
        <taxon>Fungi</taxon>
        <taxon>Fungi incertae sedis</taxon>
        <taxon>Mucoromycota</taxon>
        <taxon>Glomeromycotina</taxon>
        <taxon>Glomeromycetes</taxon>
        <taxon>Glomerales</taxon>
        <taxon>Glomeraceae</taxon>
        <taxon>Rhizophagus</taxon>
    </lineage>
</organism>
<evidence type="ECO:0000259" key="1">
    <source>
        <dbReference type="Pfam" id="PF26638"/>
    </source>
</evidence>
<evidence type="ECO:0000313" key="2">
    <source>
        <dbReference type="EMBL" id="PKY61948.1"/>
    </source>
</evidence>
<dbReference type="EMBL" id="LLXI01006132">
    <property type="protein sequence ID" value="PKY61948.1"/>
    <property type="molecule type" value="Genomic_DNA"/>
</dbReference>
<protein>
    <recommendedName>
        <fullName evidence="1">DUF8211 domain-containing protein</fullName>
    </recommendedName>
</protein>
<sequence>MTFSYQKPTLCIIPCPFVKNFGRHAYVHHHSFVMFNKKPLSRDNSTPLVNNNYLHNKSVHANVIYEKYNNERVQKIFSNRLGISYQTQYIARDLNIILPPNKVEGPMYSKIINGFTQTSSANARTARRQKIRFDRALRRIFKQDNMRAVFSLKLRHKIKLANGKKFLFYPYQKISSRVHHLKFNKALFRTSPNVPLYRFPYDRNRTLLHIRDDIIFPPQIRTTPVINIDLEESYEDDTASIDYNATTTAEDSYRNWYISNLIDEHYGTGASEYIDATMLIQDSTVLLSLRDAQMLGLNQDRIDEIKIRDRANERTNVIKDIKDHNTSVKHYLRRTNVMTFYTQMNDQFHEKMAGIRNFAFGLNKKDKNKDKRALSTKRLHNLITDFRKKYRDEHYPFKPY</sequence>
<gene>
    <name evidence="2" type="ORF">RhiirA4_432175</name>
</gene>
<dbReference type="AlphaFoldDB" id="A0A2I1HST3"/>
<dbReference type="Proteomes" id="UP000234323">
    <property type="component" value="Unassembled WGS sequence"/>
</dbReference>
<comment type="caution">
    <text evidence="2">The sequence shown here is derived from an EMBL/GenBank/DDBJ whole genome shotgun (WGS) entry which is preliminary data.</text>
</comment>
<feature type="domain" description="DUF8211" evidence="1">
    <location>
        <begin position="60"/>
        <end position="200"/>
    </location>
</feature>
<keyword evidence="3" id="KW-1185">Reference proteome</keyword>
<reference evidence="2 3" key="1">
    <citation type="submission" date="2015-10" db="EMBL/GenBank/DDBJ databases">
        <title>Genome analyses suggest a sexual origin of heterokaryosis in a supposedly ancient asexual fungus.</title>
        <authorList>
            <person name="Ropars J."/>
            <person name="Sedzielewska K."/>
            <person name="Noel J."/>
            <person name="Charron P."/>
            <person name="Farinelli L."/>
            <person name="Marton T."/>
            <person name="Kruger M."/>
            <person name="Pelin A."/>
            <person name="Brachmann A."/>
            <person name="Corradi N."/>
        </authorList>
    </citation>
    <scope>NUCLEOTIDE SEQUENCE [LARGE SCALE GENOMIC DNA]</scope>
    <source>
        <strain evidence="2 3">A4</strain>
    </source>
</reference>
<evidence type="ECO:0000313" key="3">
    <source>
        <dbReference type="Proteomes" id="UP000234323"/>
    </source>
</evidence>